<dbReference type="PANTHER" id="PTHR14948">
    <property type="entry name" value="NG5"/>
    <property type="match status" value="1"/>
</dbReference>
<comment type="caution">
    <text evidence="9">The sequence shown here is derived from an EMBL/GenBank/DDBJ whole genome shotgun (WGS) entry which is preliminary data.</text>
</comment>
<accession>A0A813HMI1</accession>
<protein>
    <submittedName>
        <fullName evidence="9">Uncharacterized protein</fullName>
    </submittedName>
</protein>
<comment type="similarity">
    <text evidence="2">Belongs to the CD225/Dispanin family.</text>
</comment>
<dbReference type="Proteomes" id="UP000654075">
    <property type="component" value="Unassembled WGS sequence"/>
</dbReference>
<gene>
    <name evidence="8" type="ORF">PGLA1383_LOCUS52102</name>
    <name evidence="9" type="ORF">PGLA2088_LOCUS1893</name>
</gene>
<proteinExistence type="inferred from homology"/>
<evidence type="ECO:0000256" key="7">
    <source>
        <dbReference type="SAM" id="Phobius"/>
    </source>
</evidence>
<evidence type="ECO:0000313" key="9">
    <source>
        <dbReference type="EMBL" id="CAE8638783.1"/>
    </source>
</evidence>
<keyword evidence="5 7" id="KW-0472">Membrane</keyword>
<evidence type="ECO:0000313" key="11">
    <source>
        <dbReference type="Proteomes" id="UP000654075"/>
    </source>
</evidence>
<dbReference type="EMBL" id="CAJNNW010001485">
    <property type="protein sequence ID" value="CAE8638783.1"/>
    <property type="molecule type" value="Genomic_DNA"/>
</dbReference>
<name>A0A813HMI1_POLGL</name>
<keyword evidence="11" id="KW-1185">Reference proteome</keyword>
<keyword evidence="3 7" id="KW-0812">Transmembrane</keyword>
<dbReference type="AlphaFoldDB" id="A0A813HMI1"/>
<organism evidence="9 10">
    <name type="scientific">Polarella glacialis</name>
    <name type="common">Dinoflagellate</name>
    <dbReference type="NCBI Taxonomy" id="89957"/>
    <lineage>
        <taxon>Eukaryota</taxon>
        <taxon>Sar</taxon>
        <taxon>Alveolata</taxon>
        <taxon>Dinophyceae</taxon>
        <taxon>Suessiales</taxon>
        <taxon>Suessiaceae</taxon>
        <taxon>Polarella</taxon>
    </lineage>
</organism>
<keyword evidence="4 7" id="KW-1133">Transmembrane helix</keyword>
<reference evidence="9" key="1">
    <citation type="submission" date="2021-02" db="EMBL/GenBank/DDBJ databases">
        <authorList>
            <person name="Dougan E. K."/>
            <person name="Rhodes N."/>
            <person name="Thang M."/>
            <person name="Chan C."/>
        </authorList>
    </citation>
    <scope>NUCLEOTIDE SEQUENCE</scope>
</reference>
<comment type="subcellular location">
    <subcellularLocation>
        <location evidence="1">Membrane</location>
    </subcellularLocation>
</comment>
<dbReference type="InterPro" id="IPR051423">
    <property type="entry name" value="CD225/Dispanin"/>
</dbReference>
<evidence type="ECO:0000313" key="8">
    <source>
        <dbReference type="EMBL" id="CAE8636692.1"/>
    </source>
</evidence>
<evidence type="ECO:0000256" key="6">
    <source>
        <dbReference type="SAM" id="MobiDB-lite"/>
    </source>
</evidence>
<feature type="transmembrane region" description="Helical" evidence="7">
    <location>
        <begin position="171"/>
        <end position="189"/>
    </location>
</feature>
<feature type="compositionally biased region" description="Polar residues" evidence="6">
    <location>
        <begin position="43"/>
        <end position="57"/>
    </location>
</feature>
<feature type="transmembrane region" description="Helical" evidence="7">
    <location>
        <begin position="125"/>
        <end position="144"/>
    </location>
</feature>
<evidence type="ECO:0000256" key="1">
    <source>
        <dbReference type="ARBA" id="ARBA00004370"/>
    </source>
</evidence>
<dbReference type="PANTHER" id="PTHR14948:SF25">
    <property type="entry name" value="DUF4190 DOMAIN-CONTAINING PROTEIN"/>
    <property type="match status" value="1"/>
</dbReference>
<dbReference type="EMBL" id="CAJNNV010031532">
    <property type="protein sequence ID" value="CAE8636692.1"/>
    <property type="molecule type" value="Genomic_DNA"/>
</dbReference>
<dbReference type="Pfam" id="PF04505">
    <property type="entry name" value="CD225"/>
    <property type="match status" value="1"/>
</dbReference>
<dbReference type="Proteomes" id="UP000626109">
    <property type="component" value="Unassembled WGS sequence"/>
</dbReference>
<evidence type="ECO:0000313" key="10">
    <source>
        <dbReference type="Proteomes" id="UP000626109"/>
    </source>
</evidence>
<dbReference type="GO" id="GO:0016020">
    <property type="term" value="C:membrane"/>
    <property type="evidence" value="ECO:0007669"/>
    <property type="project" value="UniProtKB-SubCell"/>
</dbReference>
<evidence type="ECO:0000256" key="4">
    <source>
        <dbReference type="ARBA" id="ARBA00022989"/>
    </source>
</evidence>
<evidence type="ECO:0000256" key="5">
    <source>
        <dbReference type="ARBA" id="ARBA00023136"/>
    </source>
</evidence>
<dbReference type="InterPro" id="IPR007593">
    <property type="entry name" value="CD225/Dispanin_fam"/>
</dbReference>
<evidence type="ECO:0000256" key="2">
    <source>
        <dbReference type="ARBA" id="ARBA00006843"/>
    </source>
</evidence>
<evidence type="ECO:0000256" key="3">
    <source>
        <dbReference type="ARBA" id="ARBA00022692"/>
    </source>
</evidence>
<feature type="region of interest" description="Disordered" evidence="6">
    <location>
        <begin position="38"/>
        <end position="59"/>
    </location>
</feature>
<sequence length="196" mass="20870">MPAMVMGQVVQSNPVQVGLPPRANQVVQATVLSGPPAHASGMGNVQQPPRQGNQMASGYQPGYQPGCQPGYQPGVQSAQQGSVPTCVVGQAIGVPAHAQDLYVGSGGQAMDGSYDDNFPAADPSFLAFLACCCCCWCIGIVAIMKSREVSLYNHAGDYKTAHEKRRQALRLIYLTILIGIAIDIIYFLWSATRRSQ</sequence>